<protein>
    <submittedName>
        <fullName evidence="1">Zinc-ribbon domain-containing protein</fullName>
    </submittedName>
</protein>
<evidence type="ECO:0000313" key="1">
    <source>
        <dbReference type="EMBL" id="PNT99531.1"/>
    </source>
</evidence>
<organism evidence="1 2">
    <name type="scientific">Clostridium thermosuccinogenes</name>
    <dbReference type="NCBI Taxonomy" id="84032"/>
    <lineage>
        <taxon>Bacteria</taxon>
        <taxon>Bacillati</taxon>
        <taxon>Bacillota</taxon>
        <taxon>Clostridia</taxon>
        <taxon>Eubacteriales</taxon>
        <taxon>Clostridiaceae</taxon>
        <taxon>Clostridium</taxon>
    </lineage>
</organism>
<dbReference type="AlphaFoldDB" id="A0A2K2F1Q6"/>
<comment type="caution">
    <text evidence="1">The sequence shown here is derived from an EMBL/GenBank/DDBJ whole genome shotgun (WGS) entry which is preliminary data.</text>
</comment>
<keyword evidence="2" id="KW-1185">Reference proteome</keyword>
<dbReference type="Proteomes" id="UP000236151">
    <property type="component" value="Unassembled WGS sequence"/>
</dbReference>
<gene>
    <name evidence="1" type="ORF">CDQ84_08070</name>
</gene>
<dbReference type="OrthoDB" id="9788304at2"/>
<proteinExistence type="predicted"/>
<name>A0A2K2F1Q6_9CLOT</name>
<sequence>MSVFSGITQKVSNTAKAAAKKSNDIVEVTKLHMSISAEEDKIKKLYGEIGKALYESYERGEPIGDAFKDSCEQIQSISENIKQMKQKILELKNLKACSNCSAELDADVIYCPRCGTKQ</sequence>
<dbReference type="RefSeq" id="WP_103081227.1">
    <property type="nucleotide sequence ID" value="NZ_CP021850.1"/>
</dbReference>
<accession>A0A2K2F1Q6</accession>
<reference evidence="1 2" key="1">
    <citation type="submission" date="2017-06" db="EMBL/GenBank/DDBJ databases">
        <title>Investigating the central metabolism of Clostridium thermosuccinogenes.</title>
        <authorList>
            <person name="Koendjbiharie J.G."/>
            <person name="van Kranenburg R."/>
        </authorList>
    </citation>
    <scope>NUCLEOTIDE SEQUENCE [LARGE SCALE GENOMIC DNA]</scope>
    <source>
        <strain evidence="1 2">DSM 5806</strain>
    </source>
</reference>
<dbReference type="EMBL" id="NIOJ01000017">
    <property type="protein sequence ID" value="PNT99531.1"/>
    <property type="molecule type" value="Genomic_DNA"/>
</dbReference>
<evidence type="ECO:0000313" key="2">
    <source>
        <dbReference type="Proteomes" id="UP000236151"/>
    </source>
</evidence>
<dbReference type="KEGG" id="cthd:CDO33_09310"/>